<protein>
    <submittedName>
        <fullName evidence="2">Uncharacterized protein</fullName>
    </submittedName>
</protein>
<dbReference type="AlphaFoldDB" id="A0A8X6T7P6"/>
<evidence type="ECO:0000313" key="2">
    <source>
        <dbReference type="EMBL" id="GFS85577.1"/>
    </source>
</evidence>
<feature type="non-terminal residue" evidence="2">
    <location>
        <position position="1"/>
    </location>
</feature>
<accession>A0A8X6T7P6</accession>
<feature type="compositionally biased region" description="Polar residues" evidence="1">
    <location>
        <begin position="10"/>
        <end position="22"/>
    </location>
</feature>
<proteinExistence type="predicted"/>
<name>A0A8X6T7P6_NEPPI</name>
<keyword evidence="3" id="KW-1185">Reference proteome</keyword>
<dbReference type="EMBL" id="BMAW01098587">
    <property type="protein sequence ID" value="GFS85577.1"/>
    <property type="molecule type" value="Genomic_DNA"/>
</dbReference>
<organism evidence="2 3">
    <name type="scientific">Nephila pilipes</name>
    <name type="common">Giant wood spider</name>
    <name type="synonym">Nephila maculata</name>
    <dbReference type="NCBI Taxonomy" id="299642"/>
    <lineage>
        <taxon>Eukaryota</taxon>
        <taxon>Metazoa</taxon>
        <taxon>Ecdysozoa</taxon>
        <taxon>Arthropoda</taxon>
        <taxon>Chelicerata</taxon>
        <taxon>Arachnida</taxon>
        <taxon>Araneae</taxon>
        <taxon>Araneomorphae</taxon>
        <taxon>Entelegynae</taxon>
        <taxon>Araneoidea</taxon>
        <taxon>Nephilidae</taxon>
        <taxon>Nephila</taxon>
    </lineage>
</organism>
<evidence type="ECO:0000256" key="1">
    <source>
        <dbReference type="SAM" id="MobiDB-lite"/>
    </source>
</evidence>
<sequence>EKNGKETNSRRNGQSKESSSITDIPCQKIDHIKGRSLRKRGMYGKKEGSPQFVRFRITSENNIDDGQKRRIGGRLVKSRE</sequence>
<gene>
    <name evidence="2" type="ORF">NPIL_382471</name>
</gene>
<reference evidence="2" key="1">
    <citation type="submission" date="2020-08" db="EMBL/GenBank/DDBJ databases">
        <title>Multicomponent nature underlies the extraordinary mechanical properties of spider dragline silk.</title>
        <authorList>
            <person name="Kono N."/>
            <person name="Nakamura H."/>
            <person name="Mori M."/>
            <person name="Yoshida Y."/>
            <person name="Ohtoshi R."/>
            <person name="Malay A.D."/>
            <person name="Moran D.A.P."/>
            <person name="Tomita M."/>
            <person name="Numata K."/>
            <person name="Arakawa K."/>
        </authorList>
    </citation>
    <scope>NUCLEOTIDE SEQUENCE</scope>
</reference>
<dbReference type="Proteomes" id="UP000887013">
    <property type="component" value="Unassembled WGS sequence"/>
</dbReference>
<evidence type="ECO:0000313" key="3">
    <source>
        <dbReference type="Proteomes" id="UP000887013"/>
    </source>
</evidence>
<feature type="region of interest" description="Disordered" evidence="1">
    <location>
        <begin position="1"/>
        <end position="34"/>
    </location>
</feature>
<comment type="caution">
    <text evidence="2">The sequence shown here is derived from an EMBL/GenBank/DDBJ whole genome shotgun (WGS) entry which is preliminary data.</text>
</comment>